<gene>
    <name evidence="1" type="ORF">S12H4_39565</name>
</gene>
<comment type="caution">
    <text evidence="1">The sequence shown here is derived from an EMBL/GenBank/DDBJ whole genome shotgun (WGS) entry which is preliminary data.</text>
</comment>
<accession>X1S502</accession>
<sequence length="84" mass="9915">VRNPKEIHDEVRVWDRAFIWALLGYRADTEVKYDLEDAWLSGKAKYYSLQAGTQRALRLMRDVWSEVGETEAFNKMRPLLEKIA</sequence>
<protein>
    <submittedName>
        <fullName evidence="1">Uncharacterized protein</fullName>
    </submittedName>
</protein>
<evidence type="ECO:0000313" key="1">
    <source>
        <dbReference type="EMBL" id="GAI88127.1"/>
    </source>
</evidence>
<proteinExistence type="predicted"/>
<reference evidence="1" key="1">
    <citation type="journal article" date="2014" name="Front. Microbiol.">
        <title>High frequency of phylogenetically diverse reductive dehalogenase-homologous genes in deep subseafloor sedimentary metagenomes.</title>
        <authorList>
            <person name="Kawai M."/>
            <person name="Futagami T."/>
            <person name="Toyoda A."/>
            <person name="Takaki Y."/>
            <person name="Nishi S."/>
            <person name="Hori S."/>
            <person name="Arai W."/>
            <person name="Tsubouchi T."/>
            <person name="Morono Y."/>
            <person name="Uchiyama I."/>
            <person name="Ito T."/>
            <person name="Fujiyama A."/>
            <person name="Inagaki F."/>
            <person name="Takami H."/>
        </authorList>
    </citation>
    <scope>NUCLEOTIDE SEQUENCE</scope>
    <source>
        <strain evidence="1">Expedition CK06-06</strain>
    </source>
</reference>
<dbReference type="AlphaFoldDB" id="X1S502"/>
<organism evidence="1">
    <name type="scientific">marine sediment metagenome</name>
    <dbReference type="NCBI Taxonomy" id="412755"/>
    <lineage>
        <taxon>unclassified sequences</taxon>
        <taxon>metagenomes</taxon>
        <taxon>ecological metagenomes</taxon>
    </lineage>
</organism>
<name>X1S502_9ZZZZ</name>
<dbReference type="EMBL" id="BARW01023917">
    <property type="protein sequence ID" value="GAI88127.1"/>
    <property type="molecule type" value="Genomic_DNA"/>
</dbReference>
<feature type="non-terminal residue" evidence="1">
    <location>
        <position position="1"/>
    </location>
</feature>